<dbReference type="KEGG" id="cdet:87944861"/>
<reference evidence="3" key="1">
    <citation type="journal article" date="2023" name="bioRxiv">
        <title>Complete genome of the Medicago anthracnose fungus, Colletotrichum destructivum, reveals a mini-chromosome-like region within a core chromosome.</title>
        <authorList>
            <person name="Lapalu N."/>
            <person name="Simon A."/>
            <person name="Lu A."/>
            <person name="Plaumann P.-L."/>
            <person name="Amselem J."/>
            <person name="Pigne S."/>
            <person name="Auger A."/>
            <person name="Koch C."/>
            <person name="Dallery J.-F."/>
            <person name="O'Connell R.J."/>
        </authorList>
    </citation>
    <scope>NUCLEOTIDE SEQUENCE [LARGE SCALE GENOMIC DNA]</scope>
    <source>
        <strain evidence="3">CBS 520.97</strain>
    </source>
</reference>
<dbReference type="GeneID" id="87944861"/>
<dbReference type="AlphaFoldDB" id="A0AAX4IJ13"/>
<evidence type="ECO:0000313" key="2">
    <source>
        <dbReference type="EMBL" id="WQF83344.1"/>
    </source>
</evidence>
<sequence>MGLESQQTSPVLACKVQQQQVQQQQVQSESSPVSRHSERPVSAQHRATQLVSAERCDRARRDYVMAAAKESRRNPAETICLFDNDKTEKMNRQDGWGRCCEIDTRWASVAWMGCTTAVTQGSHWPERGIFLACKTWARRTRAARTPPNLRVTRCRRRQQQPPLAPPRLQLRICWARNAQHVEVHIIDMPCVAIRVCDDRDGYL</sequence>
<name>A0AAX4IJ13_9PEZI</name>
<evidence type="ECO:0000256" key="1">
    <source>
        <dbReference type="SAM" id="MobiDB-lite"/>
    </source>
</evidence>
<dbReference type="RefSeq" id="XP_062780568.1">
    <property type="nucleotide sequence ID" value="XM_062924517.1"/>
</dbReference>
<dbReference type="EMBL" id="CP137309">
    <property type="protein sequence ID" value="WQF83344.1"/>
    <property type="molecule type" value="Genomic_DNA"/>
</dbReference>
<gene>
    <name evidence="2" type="ORF">CDEST_08358</name>
</gene>
<keyword evidence="3" id="KW-1185">Reference proteome</keyword>
<accession>A0AAX4IJ13</accession>
<organism evidence="2 3">
    <name type="scientific">Colletotrichum destructivum</name>
    <dbReference type="NCBI Taxonomy" id="34406"/>
    <lineage>
        <taxon>Eukaryota</taxon>
        <taxon>Fungi</taxon>
        <taxon>Dikarya</taxon>
        <taxon>Ascomycota</taxon>
        <taxon>Pezizomycotina</taxon>
        <taxon>Sordariomycetes</taxon>
        <taxon>Hypocreomycetidae</taxon>
        <taxon>Glomerellales</taxon>
        <taxon>Glomerellaceae</taxon>
        <taxon>Colletotrichum</taxon>
        <taxon>Colletotrichum destructivum species complex</taxon>
    </lineage>
</organism>
<evidence type="ECO:0000313" key="3">
    <source>
        <dbReference type="Proteomes" id="UP001322277"/>
    </source>
</evidence>
<proteinExistence type="predicted"/>
<feature type="region of interest" description="Disordered" evidence="1">
    <location>
        <begin position="23"/>
        <end position="50"/>
    </location>
</feature>
<protein>
    <submittedName>
        <fullName evidence="2">Uncharacterized protein</fullName>
    </submittedName>
</protein>
<dbReference type="Proteomes" id="UP001322277">
    <property type="component" value="Chromosome 5"/>
</dbReference>